<keyword evidence="5 7" id="KW-1133">Transmembrane helix</keyword>
<sequence length="251" mass="26179">MPRFVNLPGIAAIVAAICLWQLAASVGPASDLESFPSPAEVASGLGEMVTEGSLFGALQHTIVVTVIASAIGISAGALIGVLLGLVPPIRLFAGSTFDVLRTIPMVALMPVALLLWGVGAKTEIIVASVATTWPMLVNATGGITGVHPRLREVGRVFQFSSAKTVRRLILPAAAPQLLVGARLAVVTALIAAIVAEMLVSPNGLGWALVSEQNSLQYARMWGIVVVCGIVGYLLNLLLVTAMHRFDETQRS</sequence>
<feature type="transmembrane region" description="Helical" evidence="7">
    <location>
        <begin position="62"/>
        <end position="86"/>
    </location>
</feature>
<dbReference type="PANTHER" id="PTHR30151">
    <property type="entry name" value="ALKANE SULFONATE ABC TRANSPORTER-RELATED, MEMBRANE SUBUNIT"/>
    <property type="match status" value="1"/>
</dbReference>
<keyword evidence="3" id="KW-1003">Cell membrane</keyword>
<dbReference type="RefSeq" id="WP_345342786.1">
    <property type="nucleotide sequence ID" value="NZ_BAABFB010000024.1"/>
</dbReference>
<name>A0ABP8NWG0_9NOCA</name>
<organism evidence="10 11">
    <name type="scientific">Rhodococcus olei</name>
    <dbReference type="NCBI Taxonomy" id="2161675"/>
    <lineage>
        <taxon>Bacteria</taxon>
        <taxon>Bacillati</taxon>
        <taxon>Actinomycetota</taxon>
        <taxon>Actinomycetes</taxon>
        <taxon>Mycobacteriales</taxon>
        <taxon>Nocardiaceae</taxon>
        <taxon>Rhodococcus</taxon>
    </lineage>
</organism>
<dbReference type="PROSITE" id="PS50928">
    <property type="entry name" value="ABC_TM1"/>
    <property type="match status" value="1"/>
</dbReference>
<evidence type="ECO:0000259" key="9">
    <source>
        <dbReference type="PROSITE" id="PS50928"/>
    </source>
</evidence>
<comment type="caution">
    <text evidence="10">The sequence shown here is derived from an EMBL/GenBank/DDBJ whole genome shotgun (WGS) entry which is preliminary data.</text>
</comment>
<dbReference type="EMBL" id="BAABFB010000024">
    <property type="protein sequence ID" value="GAA4474843.1"/>
    <property type="molecule type" value="Genomic_DNA"/>
</dbReference>
<feature type="signal peptide" evidence="8">
    <location>
        <begin position="1"/>
        <end position="23"/>
    </location>
</feature>
<feature type="chain" id="PRO_5046734640" evidence="8">
    <location>
        <begin position="24"/>
        <end position="251"/>
    </location>
</feature>
<keyword evidence="2 7" id="KW-0813">Transport</keyword>
<gene>
    <name evidence="10" type="ORF">GCM10023094_11210</name>
</gene>
<dbReference type="InterPro" id="IPR000515">
    <property type="entry name" value="MetI-like"/>
</dbReference>
<evidence type="ECO:0000256" key="1">
    <source>
        <dbReference type="ARBA" id="ARBA00004651"/>
    </source>
</evidence>
<feature type="transmembrane region" description="Helical" evidence="7">
    <location>
        <begin position="124"/>
        <end position="147"/>
    </location>
</feature>
<keyword evidence="6 7" id="KW-0472">Membrane</keyword>
<comment type="subcellular location">
    <subcellularLocation>
        <location evidence="1 7">Cell membrane</location>
        <topology evidence="1 7">Multi-pass membrane protein</topology>
    </subcellularLocation>
</comment>
<evidence type="ECO:0000256" key="6">
    <source>
        <dbReference type="ARBA" id="ARBA00023136"/>
    </source>
</evidence>
<keyword evidence="4 7" id="KW-0812">Transmembrane</keyword>
<accession>A0ABP8NWG0</accession>
<evidence type="ECO:0000256" key="3">
    <source>
        <dbReference type="ARBA" id="ARBA00022475"/>
    </source>
</evidence>
<dbReference type="InterPro" id="IPR035906">
    <property type="entry name" value="MetI-like_sf"/>
</dbReference>
<proteinExistence type="inferred from homology"/>
<dbReference type="Pfam" id="PF00528">
    <property type="entry name" value="BPD_transp_1"/>
    <property type="match status" value="1"/>
</dbReference>
<evidence type="ECO:0000256" key="2">
    <source>
        <dbReference type="ARBA" id="ARBA00022448"/>
    </source>
</evidence>
<feature type="transmembrane region" description="Helical" evidence="7">
    <location>
        <begin position="98"/>
        <end position="118"/>
    </location>
</feature>
<comment type="similarity">
    <text evidence="7">Belongs to the binding-protein-dependent transport system permease family.</text>
</comment>
<dbReference type="Proteomes" id="UP001501183">
    <property type="component" value="Unassembled WGS sequence"/>
</dbReference>
<evidence type="ECO:0000256" key="4">
    <source>
        <dbReference type="ARBA" id="ARBA00022692"/>
    </source>
</evidence>
<feature type="transmembrane region" description="Helical" evidence="7">
    <location>
        <begin position="218"/>
        <end position="241"/>
    </location>
</feature>
<reference evidence="11" key="1">
    <citation type="journal article" date="2019" name="Int. J. Syst. Evol. Microbiol.">
        <title>The Global Catalogue of Microorganisms (GCM) 10K type strain sequencing project: providing services to taxonomists for standard genome sequencing and annotation.</title>
        <authorList>
            <consortium name="The Broad Institute Genomics Platform"/>
            <consortium name="The Broad Institute Genome Sequencing Center for Infectious Disease"/>
            <person name="Wu L."/>
            <person name="Ma J."/>
        </authorList>
    </citation>
    <scope>NUCLEOTIDE SEQUENCE [LARGE SCALE GENOMIC DNA]</scope>
    <source>
        <strain evidence="11">JCM 32206</strain>
    </source>
</reference>
<dbReference type="CDD" id="cd06261">
    <property type="entry name" value="TM_PBP2"/>
    <property type="match status" value="1"/>
</dbReference>
<evidence type="ECO:0000256" key="5">
    <source>
        <dbReference type="ARBA" id="ARBA00022989"/>
    </source>
</evidence>
<dbReference type="Gene3D" id="1.10.3720.10">
    <property type="entry name" value="MetI-like"/>
    <property type="match status" value="1"/>
</dbReference>
<evidence type="ECO:0000313" key="10">
    <source>
        <dbReference type="EMBL" id="GAA4474843.1"/>
    </source>
</evidence>
<feature type="domain" description="ABC transmembrane type-1" evidence="9">
    <location>
        <begin position="58"/>
        <end position="242"/>
    </location>
</feature>
<dbReference type="SUPFAM" id="SSF161098">
    <property type="entry name" value="MetI-like"/>
    <property type="match status" value="1"/>
</dbReference>
<evidence type="ECO:0000313" key="11">
    <source>
        <dbReference type="Proteomes" id="UP001501183"/>
    </source>
</evidence>
<evidence type="ECO:0000256" key="8">
    <source>
        <dbReference type="SAM" id="SignalP"/>
    </source>
</evidence>
<evidence type="ECO:0000256" key="7">
    <source>
        <dbReference type="RuleBase" id="RU363032"/>
    </source>
</evidence>
<protein>
    <submittedName>
        <fullName evidence="10">ABC transporter permease</fullName>
    </submittedName>
</protein>
<feature type="transmembrane region" description="Helical" evidence="7">
    <location>
        <begin position="168"/>
        <end position="198"/>
    </location>
</feature>
<keyword evidence="8" id="KW-0732">Signal</keyword>
<keyword evidence="11" id="KW-1185">Reference proteome</keyword>
<dbReference type="PANTHER" id="PTHR30151:SF0">
    <property type="entry name" value="ABC TRANSPORTER PERMEASE PROTEIN MJ0413-RELATED"/>
    <property type="match status" value="1"/>
</dbReference>